<dbReference type="NCBIfam" id="TIGR02135">
    <property type="entry name" value="phoU_full"/>
    <property type="match status" value="1"/>
</dbReference>
<proteinExistence type="inferred from homology"/>
<comment type="subcellular location">
    <subcellularLocation>
        <location evidence="1">Cytoplasm</location>
    </subcellularLocation>
</comment>
<name>A0ABR7GK91_9FIRM</name>
<comment type="caution">
    <text evidence="3">The sequence shown here is derived from an EMBL/GenBank/DDBJ whole genome shotgun (WGS) entry which is preliminary data.</text>
</comment>
<keyword evidence="1" id="KW-0963">Cytoplasm</keyword>
<dbReference type="InterPro" id="IPR026022">
    <property type="entry name" value="PhoU_dom"/>
</dbReference>
<reference evidence="3 4" key="1">
    <citation type="submission" date="2020-08" db="EMBL/GenBank/DDBJ databases">
        <title>Genome public.</title>
        <authorList>
            <person name="Liu C."/>
            <person name="Sun Q."/>
        </authorList>
    </citation>
    <scope>NUCLEOTIDE SEQUENCE [LARGE SCALE GENOMIC DNA]</scope>
    <source>
        <strain evidence="3 4">M2</strain>
    </source>
</reference>
<dbReference type="Pfam" id="PF01895">
    <property type="entry name" value="PhoU"/>
    <property type="match status" value="2"/>
</dbReference>
<comment type="similarity">
    <text evidence="1">Belongs to the PhoU family.</text>
</comment>
<dbReference type="PANTHER" id="PTHR42930:SF3">
    <property type="entry name" value="PHOSPHATE-SPECIFIC TRANSPORT SYSTEM ACCESSORY PROTEIN PHOU"/>
    <property type="match status" value="1"/>
</dbReference>
<dbReference type="Gene3D" id="1.20.58.220">
    <property type="entry name" value="Phosphate transport system protein phou homolog 2, domain 2"/>
    <property type="match status" value="2"/>
</dbReference>
<evidence type="ECO:0000256" key="1">
    <source>
        <dbReference type="PIRNR" id="PIRNR003107"/>
    </source>
</evidence>
<keyword evidence="4" id="KW-1185">Reference proteome</keyword>
<comment type="subunit">
    <text evidence="1">Homodimer.</text>
</comment>
<protein>
    <recommendedName>
        <fullName evidence="1">Phosphate-specific transport system accessory protein PhoU</fullName>
    </recommendedName>
</protein>
<sequence>MRNRFDNQLAELNNELISMGALCENAIASAVKSLIDGDTKLAAAAIRIDHEIDRKEREIESMCLKLLLQQQPVASDLRLISSVLKMITDIERIGDQASDIAEIVTCLSGACGHNAHIDQMAQATIKMVTDSLDAFVRRDLTLAWSVIEYDDVVDRLFDECKQDLIAEIAQSPADGERVLDVLMIAKYLERIGDHATNIAEWVEFSITGTHKSETHV</sequence>
<dbReference type="InterPro" id="IPR028366">
    <property type="entry name" value="PhoU"/>
</dbReference>
<dbReference type="SUPFAM" id="SSF109755">
    <property type="entry name" value="PhoU-like"/>
    <property type="match status" value="1"/>
</dbReference>
<accession>A0ABR7GK91</accession>
<feature type="domain" description="PhoU" evidence="2">
    <location>
        <begin position="117"/>
        <end position="202"/>
    </location>
</feature>
<evidence type="ECO:0000259" key="2">
    <source>
        <dbReference type="Pfam" id="PF01895"/>
    </source>
</evidence>
<dbReference type="PANTHER" id="PTHR42930">
    <property type="entry name" value="PHOSPHATE-SPECIFIC TRANSPORT SYSTEM ACCESSORY PROTEIN PHOU"/>
    <property type="match status" value="1"/>
</dbReference>
<evidence type="ECO:0000313" key="4">
    <source>
        <dbReference type="Proteomes" id="UP000641741"/>
    </source>
</evidence>
<dbReference type="PIRSF" id="PIRSF003107">
    <property type="entry name" value="PhoU"/>
    <property type="match status" value="1"/>
</dbReference>
<comment type="function">
    <text evidence="1">Plays a role in the regulation of phosphate uptake.</text>
</comment>
<dbReference type="Proteomes" id="UP000641741">
    <property type="component" value="Unassembled WGS sequence"/>
</dbReference>
<dbReference type="EMBL" id="JACOPK010000002">
    <property type="protein sequence ID" value="MBC5694715.1"/>
    <property type="molecule type" value="Genomic_DNA"/>
</dbReference>
<feature type="domain" description="PhoU" evidence="2">
    <location>
        <begin position="17"/>
        <end position="104"/>
    </location>
</feature>
<evidence type="ECO:0000313" key="3">
    <source>
        <dbReference type="EMBL" id="MBC5694715.1"/>
    </source>
</evidence>
<organism evidence="3 4">
    <name type="scientific">Agathobaculum hominis</name>
    <dbReference type="NCBI Taxonomy" id="2763014"/>
    <lineage>
        <taxon>Bacteria</taxon>
        <taxon>Bacillati</taxon>
        <taxon>Bacillota</taxon>
        <taxon>Clostridia</taxon>
        <taxon>Eubacteriales</taxon>
        <taxon>Butyricicoccaceae</taxon>
        <taxon>Agathobaculum</taxon>
    </lineage>
</organism>
<keyword evidence="1" id="KW-0592">Phosphate transport</keyword>
<gene>
    <name evidence="3" type="primary">phoU</name>
    <name evidence="3" type="ORF">H8S02_01960</name>
</gene>
<dbReference type="RefSeq" id="WP_186969032.1">
    <property type="nucleotide sequence ID" value="NZ_JACOPK010000002.1"/>
</dbReference>
<dbReference type="InterPro" id="IPR038078">
    <property type="entry name" value="PhoU-like_sf"/>
</dbReference>
<keyword evidence="1" id="KW-0813">Transport</keyword>